<keyword evidence="2" id="KW-0378">Hydrolase</keyword>
<dbReference type="Pfam" id="PF03641">
    <property type="entry name" value="Lysine_decarbox"/>
    <property type="match status" value="1"/>
</dbReference>
<name>A0A927N0S4_9ACTN</name>
<dbReference type="Proteomes" id="UP000638648">
    <property type="component" value="Unassembled WGS sequence"/>
</dbReference>
<protein>
    <recommendedName>
        <fullName evidence="2">Cytokinin riboside 5'-monophosphate phosphoribohydrolase</fullName>
        <ecNumber evidence="2">3.2.2.n1</ecNumber>
    </recommendedName>
</protein>
<dbReference type="RefSeq" id="WP_192753220.1">
    <property type="nucleotide sequence ID" value="NZ_BAABJL010000163.1"/>
</dbReference>
<dbReference type="AlphaFoldDB" id="A0A927N0S4"/>
<sequence>MRICVFCGSSPGLVPAHAEAAADLARLLVGKGIGIVYGGASVGIMGVLADAALEAGGEVIGVIPAHLNDWEVAHGGLTQLHVVDSMHERKARMADLADAFVALPGGAGTMDELFEIWTWSQLGLHNKPVGLLDVAGYYRRLVEFLDDMVEAGFLRPAGRSALIVASDPQVMLERLGAA</sequence>
<dbReference type="GO" id="GO:0009691">
    <property type="term" value="P:cytokinin biosynthetic process"/>
    <property type="evidence" value="ECO:0007669"/>
    <property type="project" value="UniProtKB-UniRule"/>
</dbReference>
<dbReference type="SUPFAM" id="SSF102405">
    <property type="entry name" value="MCP/YpsA-like"/>
    <property type="match status" value="1"/>
</dbReference>
<comment type="similarity">
    <text evidence="1 2">Belongs to the LOG family.</text>
</comment>
<dbReference type="InterPro" id="IPR005269">
    <property type="entry name" value="LOG"/>
</dbReference>
<comment type="caution">
    <text evidence="3">The sequence shown here is derived from an EMBL/GenBank/DDBJ whole genome shotgun (WGS) entry which is preliminary data.</text>
</comment>
<dbReference type="GO" id="GO:0005829">
    <property type="term" value="C:cytosol"/>
    <property type="evidence" value="ECO:0007669"/>
    <property type="project" value="TreeGrafter"/>
</dbReference>
<dbReference type="PANTHER" id="PTHR31223">
    <property type="entry name" value="LOG FAMILY PROTEIN YJL055W"/>
    <property type="match status" value="1"/>
</dbReference>
<evidence type="ECO:0000256" key="2">
    <source>
        <dbReference type="RuleBase" id="RU363015"/>
    </source>
</evidence>
<gene>
    <name evidence="3" type="ORF">HEB94_006530</name>
</gene>
<evidence type="ECO:0000313" key="3">
    <source>
        <dbReference type="EMBL" id="MBE1609682.1"/>
    </source>
</evidence>
<dbReference type="EC" id="3.2.2.n1" evidence="2"/>
<comment type="catalytic activity">
    <reaction evidence="2">
        <text>9-ribosyl-trans-zeatin 5'-phosphate + H2O = trans-zeatin + D-ribose 5-phosphate</text>
        <dbReference type="Rhea" id="RHEA:48564"/>
        <dbReference type="ChEBI" id="CHEBI:15377"/>
        <dbReference type="ChEBI" id="CHEBI:16522"/>
        <dbReference type="ChEBI" id="CHEBI:78346"/>
        <dbReference type="ChEBI" id="CHEBI:87947"/>
        <dbReference type="EC" id="3.2.2.n1"/>
    </reaction>
</comment>
<dbReference type="EMBL" id="JADBEM010000001">
    <property type="protein sequence ID" value="MBE1609682.1"/>
    <property type="molecule type" value="Genomic_DNA"/>
</dbReference>
<comment type="catalytic activity">
    <reaction evidence="2">
        <text>N(6)-(dimethylallyl)adenosine 5'-phosphate + H2O = N(6)-dimethylallyladenine + D-ribose 5-phosphate</text>
        <dbReference type="Rhea" id="RHEA:48560"/>
        <dbReference type="ChEBI" id="CHEBI:15377"/>
        <dbReference type="ChEBI" id="CHEBI:17660"/>
        <dbReference type="ChEBI" id="CHEBI:57526"/>
        <dbReference type="ChEBI" id="CHEBI:78346"/>
        <dbReference type="EC" id="3.2.2.n1"/>
    </reaction>
</comment>
<evidence type="ECO:0000313" key="4">
    <source>
        <dbReference type="Proteomes" id="UP000638648"/>
    </source>
</evidence>
<dbReference type="InterPro" id="IPR031100">
    <property type="entry name" value="LOG_fam"/>
</dbReference>
<evidence type="ECO:0000256" key="1">
    <source>
        <dbReference type="ARBA" id="ARBA00006763"/>
    </source>
</evidence>
<proteinExistence type="inferred from homology"/>
<accession>A0A927N0S4</accession>
<keyword evidence="2" id="KW-0203">Cytokinin biosynthesis</keyword>
<organism evidence="3 4">
    <name type="scientific">Actinopolymorpha pittospori</name>
    <dbReference type="NCBI Taxonomy" id="648752"/>
    <lineage>
        <taxon>Bacteria</taxon>
        <taxon>Bacillati</taxon>
        <taxon>Actinomycetota</taxon>
        <taxon>Actinomycetes</taxon>
        <taxon>Propionibacteriales</taxon>
        <taxon>Actinopolymorphaceae</taxon>
        <taxon>Actinopolymorpha</taxon>
    </lineage>
</organism>
<keyword evidence="4" id="KW-1185">Reference proteome</keyword>
<reference evidence="3" key="1">
    <citation type="submission" date="2020-10" db="EMBL/GenBank/DDBJ databases">
        <title>Sequencing the genomes of 1000 actinobacteria strains.</title>
        <authorList>
            <person name="Klenk H.-P."/>
        </authorList>
    </citation>
    <scope>NUCLEOTIDE SEQUENCE</scope>
    <source>
        <strain evidence="3">DSM 45354</strain>
    </source>
</reference>
<dbReference type="GO" id="GO:0016799">
    <property type="term" value="F:hydrolase activity, hydrolyzing N-glycosyl compounds"/>
    <property type="evidence" value="ECO:0007669"/>
    <property type="project" value="TreeGrafter"/>
</dbReference>
<dbReference type="Gene3D" id="3.40.50.450">
    <property type="match status" value="1"/>
</dbReference>
<dbReference type="NCBIfam" id="TIGR00730">
    <property type="entry name" value="Rossman fold protein, TIGR00730 family"/>
    <property type="match status" value="1"/>
</dbReference>
<dbReference type="PANTHER" id="PTHR31223:SF70">
    <property type="entry name" value="LOG FAMILY PROTEIN YJL055W"/>
    <property type="match status" value="1"/>
</dbReference>